<sequence>MPMRHWGITGMQIKTRTVAALLCMAVIPTLTVTTTAQADEASGIATEYTEYTEAQPIGQDVDGPADEFFLPTSIASSGVTSTEGFHGTGDIADAGPNVSFDPVPTGDPVWQPSSVFGTDQRTRVNGTTAFPNRSFARVSSSGGTCSGFLFGPDLVVTAGHCIHPGGTGRGTAFYSNVRVSPGQNGTSYPYGTCSATQLWTDVAWTESADPRQDWGAIRLNCKIGNTTGWIGMRWQTGSFNDQYANVRGYPAEKRPVNTMWTHGEPIRQTAGNQLFYTIDTSGGQSGSPVFIVDSGSQLAIAIHAYGTSNVAYNKGTRITRGLFDFLISLQ</sequence>
<dbReference type="AlphaFoldDB" id="A0A221VWF8"/>
<reference evidence="7 8" key="1">
    <citation type="submission" date="2017-07" db="EMBL/GenBank/DDBJ databases">
        <title>Complete genome sequence of Actinoalloteichus hoggarensis DSM 45943, type strain of Actinoalloteichus hoggarensis.</title>
        <authorList>
            <person name="Ruckert C."/>
            <person name="Nouioui I."/>
            <person name="Willmese J."/>
            <person name="van Wezel G."/>
            <person name="Klenk H.-P."/>
            <person name="Kalinowski J."/>
            <person name="Zotchev S.B."/>
        </authorList>
    </citation>
    <scope>NUCLEOTIDE SEQUENCE [LARGE SCALE GENOMIC DNA]</scope>
    <source>
        <strain evidence="7 8">DSM 45943</strain>
    </source>
</reference>
<dbReference type="InterPro" id="IPR008256">
    <property type="entry name" value="Peptidase_S1B"/>
</dbReference>
<dbReference type="Pfam" id="PF13365">
    <property type="entry name" value="Trypsin_2"/>
    <property type="match status" value="1"/>
</dbReference>
<dbReference type="InterPro" id="IPR000126">
    <property type="entry name" value="V8_ser_AS"/>
</dbReference>
<keyword evidence="4 6" id="KW-0378">Hydrolase</keyword>
<dbReference type="PROSITE" id="PS00673">
    <property type="entry name" value="V8_SER"/>
    <property type="match status" value="1"/>
</dbReference>
<name>A0A221VWF8_9PSEU</name>
<dbReference type="PROSITE" id="PS00134">
    <property type="entry name" value="TRYPSIN_HIS"/>
    <property type="match status" value="1"/>
</dbReference>
<dbReference type="InterPro" id="IPR009003">
    <property type="entry name" value="Peptidase_S1_PA"/>
</dbReference>
<dbReference type="InterPro" id="IPR043504">
    <property type="entry name" value="Peptidase_S1_PA_chymotrypsin"/>
</dbReference>
<evidence type="ECO:0000256" key="5">
    <source>
        <dbReference type="ARBA" id="ARBA00022825"/>
    </source>
</evidence>
<dbReference type="PANTHER" id="PTHR15462:SF8">
    <property type="entry name" value="SERINE PROTEASE"/>
    <property type="match status" value="1"/>
</dbReference>
<dbReference type="KEGG" id="ahg:AHOG_01110"/>
<dbReference type="Proteomes" id="UP000204221">
    <property type="component" value="Chromosome"/>
</dbReference>
<dbReference type="SUPFAM" id="SSF50494">
    <property type="entry name" value="Trypsin-like serine proteases"/>
    <property type="match status" value="1"/>
</dbReference>
<dbReference type="InterPro" id="IPR050966">
    <property type="entry name" value="Glutamyl_endopeptidase"/>
</dbReference>
<dbReference type="EMBL" id="CP022521">
    <property type="protein sequence ID" value="ASO17889.1"/>
    <property type="molecule type" value="Genomic_DNA"/>
</dbReference>
<dbReference type="GO" id="GO:0006508">
    <property type="term" value="P:proteolysis"/>
    <property type="evidence" value="ECO:0007669"/>
    <property type="project" value="UniProtKB-KW"/>
</dbReference>
<dbReference type="InterPro" id="IPR018114">
    <property type="entry name" value="TRYPSIN_HIS"/>
</dbReference>
<evidence type="ECO:0000313" key="7">
    <source>
        <dbReference type="EMBL" id="ASO17889.1"/>
    </source>
</evidence>
<evidence type="ECO:0000256" key="6">
    <source>
        <dbReference type="RuleBase" id="RU004296"/>
    </source>
</evidence>
<accession>A0A221VWF8</accession>
<evidence type="ECO:0000256" key="1">
    <source>
        <dbReference type="ARBA" id="ARBA00008764"/>
    </source>
</evidence>
<evidence type="ECO:0000256" key="2">
    <source>
        <dbReference type="ARBA" id="ARBA00022670"/>
    </source>
</evidence>
<proteinExistence type="inferred from homology"/>
<evidence type="ECO:0000256" key="3">
    <source>
        <dbReference type="ARBA" id="ARBA00022729"/>
    </source>
</evidence>
<gene>
    <name evidence="7" type="primary">blaSE1</name>
    <name evidence="7" type="ORF">AHOG_01110</name>
</gene>
<keyword evidence="8" id="KW-1185">Reference proteome</keyword>
<dbReference type="Gene3D" id="2.40.10.10">
    <property type="entry name" value="Trypsin-like serine proteases"/>
    <property type="match status" value="2"/>
</dbReference>
<feature type="chain" id="PRO_5011812690" description="Serine protease" evidence="6">
    <location>
        <begin position="39"/>
        <end position="330"/>
    </location>
</feature>
<protein>
    <recommendedName>
        <fullName evidence="6">Serine protease</fullName>
        <ecNumber evidence="6">3.4.21.-</ecNumber>
    </recommendedName>
</protein>
<keyword evidence="2 6" id="KW-0645">Protease</keyword>
<keyword evidence="5 6" id="KW-0720">Serine protease</keyword>
<evidence type="ECO:0000256" key="4">
    <source>
        <dbReference type="ARBA" id="ARBA00022801"/>
    </source>
</evidence>
<keyword evidence="3 6" id="KW-0732">Signal</keyword>
<dbReference type="EC" id="3.4.21.-" evidence="6"/>
<dbReference type="PRINTS" id="PR00839">
    <property type="entry name" value="V8PROTEASE"/>
</dbReference>
<feature type="signal peptide" evidence="6">
    <location>
        <begin position="1"/>
        <end position="38"/>
    </location>
</feature>
<organism evidence="7 8">
    <name type="scientific">Actinoalloteichus hoggarensis</name>
    <dbReference type="NCBI Taxonomy" id="1470176"/>
    <lineage>
        <taxon>Bacteria</taxon>
        <taxon>Bacillati</taxon>
        <taxon>Actinomycetota</taxon>
        <taxon>Actinomycetes</taxon>
        <taxon>Pseudonocardiales</taxon>
        <taxon>Pseudonocardiaceae</taxon>
        <taxon>Actinoalloteichus</taxon>
    </lineage>
</organism>
<comment type="similarity">
    <text evidence="1 6">Belongs to the peptidase S1B family.</text>
</comment>
<dbReference type="PANTHER" id="PTHR15462">
    <property type="entry name" value="SERINE PROTEASE"/>
    <property type="match status" value="1"/>
</dbReference>
<dbReference type="GO" id="GO:0004252">
    <property type="term" value="F:serine-type endopeptidase activity"/>
    <property type="evidence" value="ECO:0007669"/>
    <property type="project" value="InterPro"/>
</dbReference>
<evidence type="ECO:0000313" key="8">
    <source>
        <dbReference type="Proteomes" id="UP000204221"/>
    </source>
</evidence>